<proteinExistence type="predicted"/>
<organism evidence="1">
    <name type="scientific">marine metagenome</name>
    <dbReference type="NCBI Taxonomy" id="408172"/>
    <lineage>
        <taxon>unclassified sequences</taxon>
        <taxon>metagenomes</taxon>
        <taxon>ecological metagenomes</taxon>
    </lineage>
</organism>
<sequence length="67" mass="7693">MGKFGVMKYKAVLLSVLMVCAGCHSFGPRAVGETHPLYNEVISRSLNEQFLLNLVRLRYRDNPYFLE</sequence>
<reference evidence="1" key="1">
    <citation type="submission" date="2018-05" db="EMBL/GenBank/DDBJ databases">
        <authorList>
            <person name="Lanie J.A."/>
            <person name="Ng W.-L."/>
            <person name="Kazmierczak K.M."/>
            <person name="Andrzejewski T.M."/>
            <person name="Davidsen T.M."/>
            <person name="Wayne K.J."/>
            <person name="Tettelin H."/>
            <person name="Glass J.I."/>
            <person name="Rusch D."/>
            <person name="Podicherti R."/>
            <person name="Tsui H.-C.T."/>
            <person name="Winkler M.E."/>
        </authorList>
    </citation>
    <scope>NUCLEOTIDE SEQUENCE</scope>
</reference>
<evidence type="ECO:0000313" key="1">
    <source>
        <dbReference type="EMBL" id="SVD12167.1"/>
    </source>
</evidence>
<protein>
    <submittedName>
        <fullName evidence="1">Uncharacterized protein</fullName>
    </submittedName>
</protein>
<dbReference type="AlphaFoldDB" id="A0A382SSK0"/>
<name>A0A382SSK0_9ZZZZ</name>
<accession>A0A382SSK0</accession>
<dbReference type="EMBL" id="UINC01130843">
    <property type="protein sequence ID" value="SVD12167.1"/>
    <property type="molecule type" value="Genomic_DNA"/>
</dbReference>
<gene>
    <name evidence="1" type="ORF">METZ01_LOCUS365021</name>
</gene>
<feature type="non-terminal residue" evidence="1">
    <location>
        <position position="67"/>
    </location>
</feature>